<proteinExistence type="predicted"/>
<protein>
    <submittedName>
        <fullName evidence="1">35 kDa hemin binding protein</fullName>
    </submittedName>
</protein>
<sequence>MRKTITLLMGAILSVGAIAQTTPVKVVGTPSSTADPQPARKSYNIPQTPRFTRADAVNVKAYFTLNTDKEQSVYTFIAVPVDIQEDGRYDSEPVPGTNDEFTIGLPVGTYDFMAVIDEDSSAEKIVLTKTAVEVKEGMPDLEFDVADAIYSTRIQHTDSNGEIQTLPSYTEPSNCTCGFFLDFAMHNGYIAWVGATLAYMECDFIFSTNDPEGPFSHFRCDLVGAASEADGYIIPIDYSKELCGPTSSEGWQAVDKTIVRTPFNIRTDEFYESVGAENNYTYIMGGAIVKGDWWTSLGLGVFDMKCNSAKVAIWAPENSNSPIDIAIMPTGDVFGGDSSAIIGRPLMRGENGLTELGLNFVAGNRMTAFASTADGLDIYNPNPFFSGEALPATLGNCTPLLMASTDFSGLFYTYKGRYGEILSIDDFDIYDTMDDEEIIQKFGGQTSDIKIYANDKLICSSRSDLPWDVDWIDGADNRAEITMKNVIIDDEIPGCNTAVIKWNEYKGNGFAPTFTSLQLRDADNVTDRFEKSVDGTLEFTVADLSIDYCDETQVVYYAVHEVESVKAEYAPRGSNDFLPIEVAEVPELFFAPGYGYFFRGSLASIDRPSVDGWFDLRLTATNAAGASIEQVISPAFHIEERTGVSSVDADSELLYTVDGRNVTLGKNARIYNMDGRQCSPDGLAPGLYIISNGTASEKVVIK</sequence>
<evidence type="ECO:0000313" key="1">
    <source>
        <dbReference type="EMBL" id="DAE12644.1"/>
    </source>
</evidence>
<organism evidence="1">
    <name type="scientific">Siphoviridae sp. ctOCb13</name>
    <dbReference type="NCBI Taxonomy" id="2825477"/>
    <lineage>
        <taxon>Viruses</taxon>
        <taxon>Duplodnaviria</taxon>
        <taxon>Heunggongvirae</taxon>
        <taxon>Uroviricota</taxon>
        <taxon>Caudoviricetes</taxon>
    </lineage>
</organism>
<reference evidence="1" key="1">
    <citation type="journal article" date="2021" name="Proc. Natl. Acad. Sci. U.S.A.">
        <title>A Catalog of Tens of Thousands of Viruses from Human Metagenomes Reveals Hidden Associations with Chronic Diseases.</title>
        <authorList>
            <person name="Tisza M.J."/>
            <person name="Buck C.B."/>
        </authorList>
    </citation>
    <scope>NUCLEOTIDE SEQUENCE</scope>
    <source>
        <strain evidence="1">CtOCb13</strain>
    </source>
</reference>
<name>A0A8S5Q281_9CAUD</name>
<accession>A0A8S5Q281</accession>
<dbReference type="EMBL" id="BK015555">
    <property type="protein sequence ID" value="DAE12644.1"/>
    <property type="molecule type" value="Genomic_DNA"/>
</dbReference>